<evidence type="ECO:0000256" key="1">
    <source>
        <dbReference type="ARBA" id="ARBA00004163"/>
    </source>
</evidence>
<dbReference type="PANTHER" id="PTHR12825:SF0">
    <property type="entry name" value="VESICLE TRANSPORT PROTEIN SEC20"/>
    <property type="match status" value="1"/>
</dbReference>
<evidence type="ECO:0000256" key="3">
    <source>
        <dbReference type="ARBA" id="ARBA00022692"/>
    </source>
</evidence>
<comment type="subcellular location">
    <subcellularLocation>
        <location evidence="1">Endoplasmic reticulum membrane</location>
        <topology evidence="1">Single-pass type IV membrane protein</topology>
    </subcellularLocation>
</comment>
<feature type="domain" description="Sec20 C-terminal" evidence="11">
    <location>
        <begin position="144"/>
        <end position="232"/>
    </location>
</feature>
<organism evidence="12 13">
    <name type="scientific">Romanomermis culicivorax</name>
    <name type="common">Nematode worm</name>
    <dbReference type="NCBI Taxonomy" id="13658"/>
    <lineage>
        <taxon>Eukaryota</taxon>
        <taxon>Metazoa</taxon>
        <taxon>Ecdysozoa</taxon>
        <taxon>Nematoda</taxon>
        <taxon>Enoplea</taxon>
        <taxon>Dorylaimia</taxon>
        <taxon>Mermithida</taxon>
        <taxon>Mermithoidea</taxon>
        <taxon>Mermithidae</taxon>
        <taxon>Romanomermis</taxon>
    </lineage>
</organism>
<dbReference type="PANTHER" id="PTHR12825">
    <property type="entry name" value="BNIP1-RELATED"/>
    <property type="match status" value="1"/>
</dbReference>
<evidence type="ECO:0000256" key="2">
    <source>
        <dbReference type="ARBA" id="ARBA00022448"/>
    </source>
</evidence>
<dbReference type="InterPro" id="IPR005606">
    <property type="entry name" value="Sec20"/>
</dbReference>
<keyword evidence="4" id="KW-0256">Endoplasmic reticulum</keyword>
<dbReference type="AlphaFoldDB" id="A0A915HZU6"/>
<dbReference type="Pfam" id="PF03908">
    <property type="entry name" value="Sec20"/>
    <property type="match status" value="1"/>
</dbReference>
<keyword evidence="3 10" id="KW-0812">Transmembrane</keyword>
<reference evidence="13" key="1">
    <citation type="submission" date="2022-11" db="UniProtKB">
        <authorList>
            <consortium name="WormBaseParasite"/>
        </authorList>
    </citation>
    <scope>IDENTIFICATION</scope>
</reference>
<proteinExistence type="inferred from homology"/>
<sequence length="235" mass="26891">MKDKKQILDNINRRIKICRHEIVSIDEDIKSKIDSISSSDGLSLSLTQMCHAIRQKLNESEEKISELDELSRGLATSDDLYREIRFVIGRYRQESVNNLKNLRAASQRALKNVEFEERSSLLSKATGNGSEMRQRSAKLSQQSADFSDGLTQLLRTMDGEVKRSEETLKTLVDSSQVITETDLEFRTMSSAVTSTGKLLSKFGRREMTDRILFLFAFLFFFGVVLYIIKKRMLSL</sequence>
<evidence type="ECO:0000313" key="13">
    <source>
        <dbReference type="WBParaSite" id="nRc.2.0.1.t06781-RA"/>
    </source>
</evidence>
<keyword evidence="7" id="KW-0175">Coiled coil</keyword>
<keyword evidence="6 10" id="KW-1133">Transmembrane helix</keyword>
<accession>A0A915HZU6</accession>
<dbReference type="InterPro" id="IPR056173">
    <property type="entry name" value="Sec20_C"/>
</dbReference>
<comment type="similarity">
    <text evidence="9">Belongs to the SEC20 family.</text>
</comment>
<evidence type="ECO:0000256" key="8">
    <source>
        <dbReference type="ARBA" id="ARBA00023136"/>
    </source>
</evidence>
<evidence type="ECO:0000256" key="4">
    <source>
        <dbReference type="ARBA" id="ARBA00022824"/>
    </source>
</evidence>
<dbReference type="GO" id="GO:0005484">
    <property type="term" value="F:SNAP receptor activity"/>
    <property type="evidence" value="ECO:0007669"/>
    <property type="project" value="InterPro"/>
</dbReference>
<dbReference type="WBParaSite" id="nRc.2.0.1.t06781-RA">
    <property type="protein sequence ID" value="nRc.2.0.1.t06781-RA"/>
    <property type="gene ID" value="nRc.2.0.1.g06781"/>
</dbReference>
<evidence type="ECO:0000256" key="7">
    <source>
        <dbReference type="ARBA" id="ARBA00023054"/>
    </source>
</evidence>
<keyword evidence="8 10" id="KW-0472">Membrane</keyword>
<protein>
    <submittedName>
        <fullName evidence="13">Vesicle transport protein SEC20</fullName>
    </submittedName>
</protein>
<evidence type="ECO:0000256" key="5">
    <source>
        <dbReference type="ARBA" id="ARBA00022892"/>
    </source>
</evidence>
<dbReference type="GO" id="GO:0031201">
    <property type="term" value="C:SNARE complex"/>
    <property type="evidence" value="ECO:0007669"/>
    <property type="project" value="TreeGrafter"/>
</dbReference>
<evidence type="ECO:0000256" key="9">
    <source>
        <dbReference type="ARBA" id="ARBA00037934"/>
    </source>
</evidence>
<evidence type="ECO:0000313" key="12">
    <source>
        <dbReference type="Proteomes" id="UP000887565"/>
    </source>
</evidence>
<evidence type="ECO:0000256" key="6">
    <source>
        <dbReference type="ARBA" id="ARBA00022989"/>
    </source>
</evidence>
<dbReference type="GO" id="GO:0006890">
    <property type="term" value="P:retrograde vesicle-mediated transport, Golgi to endoplasmic reticulum"/>
    <property type="evidence" value="ECO:0007669"/>
    <property type="project" value="InterPro"/>
</dbReference>
<dbReference type="Proteomes" id="UP000887565">
    <property type="component" value="Unplaced"/>
</dbReference>
<dbReference type="OMA" id="YLTCAHI"/>
<keyword evidence="12" id="KW-1185">Reference proteome</keyword>
<evidence type="ECO:0000259" key="11">
    <source>
        <dbReference type="Pfam" id="PF03908"/>
    </source>
</evidence>
<name>A0A915HZU6_ROMCU</name>
<feature type="transmembrane region" description="Helical" evidence="10">
    <location>
        <begin position="211"/>
        <end position="228"/>
    </location>
</feature>
<keyword evidence="5" id="KW-0931">ER-Golgi transport</keyword>
<evidence type="ECO:0000256" key="10">
    <source>
        <dbReference type="SAM" id="Phobius"/>
    </source>
</evidence>
<dbReference type="GO" id="GO:0005789">
    <property type="term" value="C:endoplasmic reticulum membrane"/>
    <property type="evidence" value="ECO:0007669"/>
    <property type="project" value="UniProtKB-SubCell"/>
</dbReference>
<keyword evidence="2" id="KW-0813">Transport</keyword>